<dbReference type="HOGENOM" id="CLU_186849_1_0_7"/>
<dbReference type="EMBL" id="AZHW01000187">
    <property type="protein sequence ID" value="ETX01943.1"/>
    <property type="molecule type" value="Genomic_DNA"/>
</dbReference>
<name>W4LVL8_ENTF1</name>
<gene>
    <name evidence="1" type="ORF">ETSY1_05415</name>
</gene>
<comment type="caution">
    <text evidence="1">The sequence shown here is derived from an EMBL/GenBank/DDBJ whole genome shotgun (WGS) entry which is preliminary data.</text>
</comment>
<accession>W4LVL8</accession>
<sequence>MRTTLDIDDDVLFAAKEIAKRQGKSIGKALSELARQALSRQAETPSRNGILLFPCQAEAGVVTLELVNQLRDEVL</sequence>
<dbReference type="AlphaFoldDB" id="W4LVL8"/>
<organism evidence="1 2">
    <name type="scientific">Entotheonella factor</name>
    <dbReference type="NCBI Taxonomy" id="1429438"/>
    <lineage>
        <taxon>Bacteria</taxon>
        <taxon>Pseudomonadati</taxon>
        <taxon>Nitrospinota/Tectimicrobiota group</taxon>
        <taxon>Candidatus Tectimicrobiota</taxon>
        <taxon>Candidatus Entotheonellia</taxon>
        <taxon>Candidatus Entotheonellales</taxon>
        <taxon>Candidatus Entotheonellaceae</taxon>
        <taxon>Candidatus Entotheonella</taxon>
    </lineage>
</organism>
<protein>
    <submittedName>
        <fullName evidence="1">CopG family transcriptional regulator</fullName>
    </submittedName>
</protein>
<dbReference type="PATRIC" id="fig|1429438.4.peg.1225"/>
<reference evidence="1 2" key="1">
    <citation type="journal article" date="2014" name="Nature">
        <title>An environmental bacterial taxon with a large and distinct metabolic repertoire.</title>
        <authorList>
            <person name="Wilson M.C."/>
            <person name="Mori T."/>
            <person name="Ruckert C."/>
            <person name="Uria A.R."/>
            <person name="Helf M.J."/>
            <person name="Takada K."/>
            <person name="Gernert C."/>
            <person name="Steffens U.A."/>
            <person name="Heycke N."/>
            <person name="Schmitt S."/>
            <person name="Rinke C."/>
            <person name="Helfrich E.J."/>
            <person name="Brachmann A.O."/>
            <person name="Gurgui C."/>
            <person name="Wakimoto T."/>
            <person name="Kracht M."/>
            <person name="Crusemann M."/>
            <person name="Hentschel U."/>
            <person name="Abe I."/>
            <person name="Matsunaga S."/>
            <person name="Kalinowski J."/>
            <person name="Takeyama H."/>
            <person name="Piel J."/>
        </authorList>
    </citation>
    <scope>NUCLEOTIDE SEQUENCE [LARGE SCALE GENOMIC DNA]</scope>
    <source>
        <strain evidence="2">TSY1</strain>
    </source>
</reference>
<proteinExistence type="predicted"/>
<evidence type="ECO:0000313" key="2">
    <source>
        <dbReference type="Proteomes" id="UP000019141"/>
    </source>
</evidence>
<evidence type="ECO:0000313" key="1">
    <source>
        <dbReference type="EMBL" id="ETX01943.1"/>
    </source>
</evidence>
<dbReference type="Proteomes" id="UP000019141">
    <property type="component" value="Unassembled WGS sequence"/>
</dbReference>
<keyword evidence="2" id="KW-1185">Reference proteome</keyword>